<proteinExistence type="predicted"/>
<evidence type="ECO:0000313" key="4">
    <source>
        <dbReference type="Proteomes" id="UP001568698"/>
    </source>
</evidence>
<gene>
    <name evidence="3" type="ORF">AB6M95_00590</name>
</gene>
<keyword evidence="1" id="KW-0812">Transmembrane</keyword>
<dbReference type="SUPFAM" id="SSF55073">
    <property type="entry name" value="Nucleotide cyclase"/>
    <property type="match status" value="1"/>
</dbReference>
<dbReference type="InterPro" id="IPR007890">
    <property type="entry name" value="CHASE2"/>
</dbReference>
<evidence type="ECO:0000313" key="3">
    <source>
        <dbReference type="EMBL" id="MEZ7195231.1"/>
    </source>
</evidence>
<feature type="transmembrane region" description="Helical" evidence="1">
    <location>
        <begin position="363"/>
        <end position="383"/>
    </location>
</feature>
<dbReference type="Pfam" id="PF05226">
    <property type="entry name" value="CHASE2"/>
    <property type="match status" value="1"/>
</dbReference>
<keyword evidence="4" id="KW-1185">Reference proteome</keyword>
<dbReference type="SMART" id="SM01080">
    <property type="entry name" value="CHASE2"/>
    <property type="match status" value="1"/>
</dbReference>
<reference evidence="3 4" key="1">
    <citation type="submission" date="2024-08" db="EMBL/GenBank/DDBJ databases">
        <title>Sulfate-reducing bacteria isolated from formation water of the oil field in Kazakhstan and description of Pseudodesulfovibrio sp.</title>
        <authorList>
            <person name="Bidzhieva S.K."/>
            <person name="Tourova T.P."/>
            <person name="Grouzdev D.S."/>
            <person name="Beletsky A.V."/>
            <person name="Sokolova D.S."/>
            <person name="Samigullina S.R."/>
            <person name="Poltaraus A.B."/>
            <person name="Avtukh A.N."/>
            <person name="Tereshina V.M."/>
            <person name="Zhaparov N.S."/>
            <person name="Mardanov A.V."/>
            <person name="Nazina T.N."/>
        </authorList>
    </citation>
    <scope>NUCLEOTIDE SEQUENCE [LARGE SCALE GENOMIC DNA]</scope>
    <source>
        <strain evidence="3 4">9FUS</strain>
    </source>
</reference>
<organism evidence="3 4">
    <name type="scientific">Pseudodesulfovibrio karagichevae</name>
    <dbReference type="NCBI Taxonomy" id="3239305"/>
    <lineage>
        <taxon>Bacteria</taxon>
        <taxon>Pseudomonadati</taxon>
        <taxon>Thermodesulfobacteriota</taxon>
        <taxon>Desulfovibrionia</taxon>
        <taxon>Desulfovibrionales</taxon>
        <taxon>Desulfovibrionaceae</taxon>
    </lineage>
</organism>
<dbReference type="RefSeq" id="WP_371384786.1">
    <property type="nucleotide sequence ID" value="NZ_JBGLYH010000001.1"/>
</dbReference>
<dbReference type="InterPro" id="IPR050697">
    <property type="entry name" value="Adenylyl/Guanylyl_Cyclase_3/4"/>
</dbReference>
<name>A0ABV4JX24_9BACT</name>
<comment type="caution">
    <text evidence="3">The sequence shown here is derived from an EMBL/GenBank/DDBJ whole genome shotgun (WGS) entry which is preliminary data.</text>
</comment>
<sequence length="701" mass="74543">MLPSLKKGLAGLAVGLIGAALALGAQALGWLEVPENLTYDLRVRALARPGAATDRIRLVLLDQKSLDWAKESFGLGWPWPRQAYAPMVDFCKRAGAASLSFDVVFTEPSVYGVDDDRTLAESLRAMGRAVLAASFARSNGSTEAWPAHVPEPSFTVGGDGPLPEAGVAAFPIPDLTGGVVCVGNVNVSPDADNVYRSFPLLLKFHGRYAPSLPLAAALAGNPEPVALAPGMLTVGSTRVPLTSSGDAILNYRGRGAYKAYGAAALMESGMRLAEGGRPVVDPADLRGRHVLFGFSATGLLDLRSTPLGGISPGVLVNATALDNLLSGDFLRAAPPWTDAASTLLLAVLGGLGVTLLSSLWGAVAVSAFTLAAPVALGSALYLQGIRSGMAEQLTGCLVALFLAGTWKYATEGRRRRFIKSAFKQYLSPKVIDQLLLHPERLSLGGERRELTIFFSDLQGFTSISEGLSPEELTGVLNDYLSAMTDIIHYYDGTVDKYEGDAIIAFWNAPMDQPGHALLAVRAALACQARLAEMRPALKERTRADVLMRIGLNTGPAVVGNLGSRERFDYTMLGDAVNLAARLESINKQFGTYTMISRATLDRLGGEIPVRELSSLRVVGKKEAVTVYEPMPAEEHERRRDDLAMFARGLALFRSGDFASAAALFEAIAPRDPAAASYATKCAELAAAPPEHWDGVWTMTGK</sequence>
<dbReference type="PANTHER" id="PTHR43081">
    <property type="entry name" value="ADENYLATE CYCLASE, TERMINAL-DIFFERENTIATION SPECIFIC-RELATED"/>
    <property type="match status" value="1"/>
</dbReference>
<dbReference type="InterPro" id="IPR001054">
    <property type="entry name" value="A/G_cyclase"/>
</dbReference>
<dbReference type="Pfam" id="PF00211">
    <property type="entry name" value="Guanylate_cyc"/>
    <property type="match status" value="1"/>
</dbReference>
<dbReference type="SMART" id="SM00044">
    <property type="entry name" value="CYCc"/>
    <property type="match status" value="1"/>
</dbReference>
<evidence type="ECO:0000259" key="2">
    <source>
        <dbReference type="PROSITE" id="PS50125"/>
    </source>
</evidence>
<feature type="domain" description="Guanylate cyclase" evidence="2">
    <location>
        <begin position="451"/>
        <end position="583"/>
    </location>
</feature>
<keyword evidence="1" id="KW-0472">Membrane</keyword>
<dbReference type="CDD" id="cd07302">
    <property type="entry name" value="CHD"/>
    <property type="match status" value="1"/>
</dbReference>
<accession>A0ABV4JX24</accession>
<dbReference type="PANTHER" id="PTHR43081:SF1">
    <property type="entry name" value="ADENYLATE CYCLASE, TERMINAL-DIFFERENTIATION SPECIFIC"/>
    <property type="match status" value="1"/>
</dbReference>
<dbReference type="Gene3D" id="3.30.70.1230">
    <property type="entry name" value="Nucleotide cyclase"/>
    <property type="match status" value="1"/>
</dbReference>
<dbReference type="Proteomes" id="UP001568698">
    <property type="component" value="Unassembled WGS sequence"/>
</dbReference>
<feature type="transmembrane region" description="Helical" evidence="1">
    <location>
        <begin position="339"/>
        <end position="356"/>
    </location>
</feature>
<evidence type="ECO:0000256" key="1">
    <source>
        <dbReference type="SAM" id="Phobius"/>
    </source>
</evidence>
<protein>
    <submittedName>
        <fullName evidence="3">CHASE2 domain-containing protein</fullName>
    </submittedName>
</protein>
<dbReference type="PROSITE" id="PS50125">
    <property type="entry name" value="GUANYLATE_CYCLASE_2"/>
    <property type="match status" value="1"/>
</dbReference>
<keyword evidence="1" id="KW-1133">Transmembrane helix</keyword>
<dbReference type="EMBL" id="JBGLYH010000001">
    <property type="protein sequence ID" value="MEZ7195231.1"/>
    <property type="molecule type" value="Genomic_DNA"/>
</dbReference>
<dbReference type="InterPro" id="IPR029787">
    <property type="entry name" value="Nucleotide_cyclase"/>
</dbReference>